<name>A0A242BG65_ENTFC</name>
<evidence type="ECO:0000313" key="4">
    <source>
        <dbReference type="EMBL" id="OTN94486.1"/>
    </source>
</evidence>
<feature type="transmembrane region" description="Helical" evidence="1">
    <location>
        <begin position="175"/>
        <end position="194"/>
    </location>
</feature>
<keyword evidence="1" id="KW-0812">Transmembrane</keyword>
<evidence type="ECO:0000313" key="5">
    <source>
        <dbReference type="Proteomes" id="UP000194885"/>
    </source>
</evidence>
<reference evidence="4 5" key="1">
    <citation type="submission" date="2017-05" db="EMBL/GenBank/DDBJ databases">
        <title>The Genome Sequence of Enterococcus faecium 7H8_DIV0219.</title>
        <authorList>
            <consortium name="The Broad Institute Genomics Platform"/>
            <consortium name="The Broad Institute Genomic Center for Infectious Diseases"/>
            <person name="Earl A."/>
            <person name="Manson A."/>
            <person name="Schwartman J."/>
            <person name="Gilmore M."/>
            <person name="Abouelleil A."/>
            <person name="Cao P."/>
            <person name="Chapman S."/>
            <person name="Cusick C."/>
            <person name="Shea T."/>
            <person name="Young S."/>
            <person name="Neafsey D."/>
            <person name="Nusbaum C."/>
            <person name="Birren B."/>
        </authorList>
    </citation>
    <scope>NUCLEOTIDE SEQUENCE [LARGE SCALE GENOMIC DNA]</scope>
    <source>
        <strain evidence="4 5">7H8_DIV0219</strain>
    </source>
</reference>
<evidence type="ECO:0000259" key="3">
    <source>
        <dbReference type="Pfam" id="PF12892"/>
    </source>
</evidence>
<keyword evidence="2" id="KW-0732">Signal</keyword>
<dbReference type="NCBIfam" id="TIGR03786">
    <property type="entry name" value="strep_pil_rpt"/>
    <property type="match status" value="1"/>
</dbReference>
<organism evidence="4 5">
    <name type="scientific">Enterococcus faecium</name>
    <name type="common">Streptococcus faecium</name>
    <dbReference type="NCBI Taxonomy" id="1352"/>
    <lineage>
        <taxon>Bacteria</taxon>
        <taxon>Bacillati</taxon>
        <taxon>Bacillota</taxon>
        <taxon>Bacilli</taxon>
        <taxon>Lactobacillales</taxon>
        <taxon>Enterococcaceae</taxon>
        <taxon>Enterococcus</taxon>
    </lineage>
</organism>
<dbReference type="Pfam" id="PF12892">
    <property type="entry name" value="FctA"/>
    <property type="match status" value="1"/>
</dbReference>
<feature type="signal peptide" evidence="2">
    <location>
        <begin position="1"/>
        <end position="23"/>
    </location>
</feature>
<protein>
    <recommendedName>
        <fullName evidence="3">Streptococcal pilin isopeptide linkage domain-containing protein</fullName>
    </recommendedName>
</protein>
<keyword evidence="1" id="KW-0472">Membrane</keyword>
<dbReference type="Gene3D" id="2.60.40.3050">
    <property type="match status" value="1"/>
</dbReference>
<dbReference type="InterPro" id="IPR038174">
    <property type="entry name" value="Strep_pil_link_sf"/>
</dbReference>
<evidence type="ECO:0000256" key="2">
    <source>
        <dbReference type="SAM" id="SignalP"/>
    </source>
</evidence>
<sequence length="200" mass="22236">MIKKWISFSIAIVFILLPNTVLAQSQTATIDLMISNTVSGNQESISPFTFQIEGKDDAPIPSSNQVTINSSGKAKFGPITYNNIGTYYYTVWRVNNGLADYSDDISVYTIKVAVTYRFDNPNQLIATAIAYKSGENTKKDLVFHTTYKATKNHMASSERGKKYRFLPKTGELGDLLVIIGVILTSIVVISYCRVKIKRKG</sequence>
<gene>
    <name evidence="4" type="ORF">A5810_000729</name>
</gene>
<dbReference type="Proteomes" id="UP000194885">
    <property type="component" value="Unassembled WGS sequence"/>
</dbReference>
<dbReference type="RefSeq" id="WP_179189869.1">
    <property type="nucleotide sequence ID" value="NZ_NGKW01000002.1"/>
</dbReference>
<feature type="chain" id="PRO_5012557463" description="Streptococcal pilin isopeptide linkage domain-containing protein" evidence="2">
    <location>
        <begin position="24"/>
        <end position="200"/>
    </location>
</feature>
<dbReference type="InterPro" id="IPR022464">
    <property type="entry name" value="Strep_pil_isopept_link"/>
</dbReference>
<accession>A0A242BG65</accession>
<comment type="caution">
    <text evidence="4">The sequence shown here is derived from an EMBL/GenBank/DDBJ whole genome shotgun (WGS) entry which is preliminary data.</text>
</comment>
<dbReference type="EMBL" id="NGKW01000002">
    <property type="protein sequence ID" value="OTN94486.1"/>
    <property type="molecule type" value="Genomic_DNA"/>
</dbReference>
<proteinExistence type="predicted"/>
<keyword evidence="1" id="KW-1133">Transmembrane helix</keyword>
<feature type="domain" description="Streptococcal pilin isopeptide linkage" evidence="3">
    <location>
        <begin position="42"/>
        <end position="148"/>
    </location>
</feature>
<evidence type="ECO:0000256" key="1">
    <source>
        <dbReference type="SAM" id="Phobius"/>
    </source>
</evidence>
<dbReference type="AlphaFoldDB" id="A0A242BG65"/>